<keyword evidence="4" id="KW-1185">Reference proteome</keyword>
<evidence type="ECO:0000313" key="4">
    <source>
        <dbReference type="Proteomes" id="UP000012174"/>
    </source>
</evidence>
<dbReference type="HOGENOM" id="CLU_031639_0_0_1"/>
<dbReference type="Proteomes" id="UP000012174">
    <property type="component" value="Unassembled WGS sequence"/>
</dbReference>
<dbReference type="PANTHER" id="PTHR28004">
    <property type="entry name" value="ZGC:162816-RELATED"/>
    <property type="match status" value="1"/>
</dbReference>
<dbReference type="PANTHER" id="PTHR28004:SF2">
    <property type="entry name" value="D-SERINE DEHYDRATASE"/>
    <property type="match status" value="1"/>
</dbReference>
<dbReference type="GO" id="GO:0036088">
    <property type="term" value="P:D-serine catabolic process"/>
    <property type="evidence" value="ECO:0007669"/>
    <property type="project" value="TreeGrafter"/>
</dbReference>
<dbReference type="EMBL" id="KB707043">
    <property type="protein sequence ID" value="EMR64579.1"/>
    <property type="molecule type" value="Genomic_DNA"/>
</dbReference>
<dbReference type="InterPro" id="IPR001608">
    <property type="entry name" value="Ala_racemase_N"/>
</dbReference>
<organism evidence="3 4">
    <name type="scientific">Eutypa lata (strain UCR-EL1)</name>
    <name type="common">Grapevine dieback disease fungus</name>
    <name type="synonym">Eutypa armeniacae</name>
    <dbReference type="NCBI Taxonomy" id="1287681"/>
    <lineage>
        <taxon>Eukaryota</taxon>
        <taxon>Fungi</taxon>
        <taxon>Dikarya</taxon>
        <taxon>Ascomycota</taxon>
        <taxon>Pezizomycotina</taxon>
        <taxon>Sordariomycetes</taxon>
        <taxon>Xylariomycetidae</taxon>
        <taxon>Xylariales</taxon>
        <taxon>Diatrypaceae</taxon>
        <taxon>Eutypa</taxon>
    </lineage>
</organism>
<dbReference type="Pfam" id="PF01168">
    <property type="entry name" value="Ala_racemase_N"/>
    <property type="match status" value="1"/>
</dbReference>
<dbReference type="GO" id="GO:0008721">
    <property type="term" value="F:D-serine ammonia-lyase activity"/>
    <property type="evidence" value="ECO:0007669"/>
    <property type="project" value="TreeGrafter"/>
</dbReference>
<sequence>MAETQALKDLLQARFVGKSLHDVGTPAVVLDLAKIEANCNLMLEAVEKLGLGWRAHIKTHKTTELTRLQVGNKGTSPVNIIVSTVLEAENIVPLLKEYRDAGRKVNVLYAFPLLGSYVDRLSRIASQLGPGSLSILVDHADQLPHISALAAKSGDGNRPQVFLKVDMGYHRAGIPPDTPECTHLINELLRAEAAGSCDFLGLYCHAGHSYSTRREWEALGLLGQEIAVLQGVAQTVKEARRSLPSSSSVAERPLVLSVGATPTTTSIQHPGFFSDEENDDGDEAAAATPGVPGTLKAVMRDLKADGFTLEMHAGVSPCS</sequence>
<gene>
    <name evidence="3" type="ORF">UCREL1_8458</name>
</gene>
<reference evidence="4" key="1">
    <citation type="journal article" date="2013" name="Genome Announc.">
        <title>Draft genome sequence of the grapevine dieback fungus Eutypa lata UCR-EL1.</title>
        <authorList>
            <person name="Blanco-Ulate B."/>
            <person name="Rolshausen P.E."/>
            <person name="Cantu D."/>
        </authorList>
    </citation>
    <scope>NUCLEOTIDE SEQUENCE [LARGE SCALE GENOMIC DNA]</scope>
    <source>
        <strain evidence="4">UCR-EL1</strain>
    </source>
</reference>
<evidence type="ECO:0000256" key="1">
    <source>
        <dbReference type="SAM" id="MobiDB-lite"/>
    </source>
</evidence>
<dbReference type="eggNOG" id="ENOG502QRZ0">
    <property type="taxonomic scope" value="Eukaryota"/>
</dbReference>
<dbReference type="STRING" id="1287681.M7SEC3"/>
<dbReference type="AlphaFoldDB" id="M7SEC3"/>
<proteinExistence type="predicted"/>
<dbReference type="KEGG" id="ela:UCREL1_8458"/>
<protein>
    <submittedName>
        <fullName evidence="3">Putative alanine racemase domain protein</fullName>
    </submittedName>
</protein>
<feature type="region of interest" description="Disordered" evidence="1">
    <location>
        <begin position="260"/>
        <end position="290"/>
    </location>
</feature>
<evidence type="ECO:0000259" key="2">
    <source>
        <dbReference type="Pfam" id="PF01168"/>
    </source>
</evidence>
<dbReference type="InterPro" id="IPR029066">
    <property type="entry name" value="PLP-binding_barrel"/>
</dbReference>
<name>M7SEC3_EUTLA</name>
<evidence type="ECO:0000313" key="3">
    <source>
        <dbReference type="EMBL" id="EMR64579.1"/>
    </source>
</evidence>
<feature type="domain" description="Alanine racemase N-terminal" evidence="2">
    <location>
        <begin position="31"/>
        <end position="233"/>
    </location>
</feature>
<accession>M7SEC3</accession>
<dbReference type="InterPro" id="IPR051466">
    <property type="entry name" value="D-amino_acid_metab_enzyme"/>
</dbReference>
<dbReference type="SUPFAM" id="SSF51419">
    <property type="entry name" value="PLP-binding barrel"/>
    <property type="match status" value="1"/>
</dbReference>
<dbReference type="OMA" id="TLEMHAG"/>
<dbReference type="Gene3D" id="3.20.20.10">
    <property type="entry name" value="Alanine racemase"/>
    <property type="match status" value="1"/>
</dbReference>
<dbReference type="OrthoDB" id="20198at2759"/>
<feature type="compositionally biased region" description="Acidic residues" evidence="1">
    <location>
        <begin position="274"/>
        <end position="283"/>
    </location>
</feature>